<evidence type="ECO:0000256" key="6">
    <source>
        <dbReference type="ARBA" id="ARBA00023157"/>
    </source>
</evidence>
<dbReference type="Pfam" id="PF05498">
    <property type="entry name" value="RALF"/>
    <property type="match status" value="1"/>
</dbReference>
<dbReference type="InterPro" id="IPR008801">
    <property type="entry name" value="RALF"/>
</dbReference>
<protein>
    <submittedName>
        <fullName evidence="8">Uncharacterized protein</fullName>
    </submittedName>
</protein>
<evidence type="ECO:0000256" key="1">
    <source>
        <dbReference type="ARBA" id="ARBA00004613"/>
    </source>
</evidence>
<feature type="signal peptide" evidence="7">
    <location>
        <begin position="1"/>
        <end position="30"/>
    </location>
</feature>
<dbReference type="EMBL" id="JAXQNO010000013">
    <property type="protein sequence ID" value="KAK4785572.1"/>
    <property type="molecule type" value="Genomic_DNA"/>
</dbReference>
<keyword evidence="9" id="KW-1185">Reference proteome</keyword>
<comment type="caution">
    <text evidence="8">The sequence shown here is derived from an EMBL/GenBank/DDBJ whole genome shotgun (WGS) entry which is preliminary data.</text>
</comment>
<dbReference type="GO" id="GO:0019722">
    <property type="term" value="P:calcium-mediated signaling"/>
    <property type="evidence" value="ECO:0007669"/>
    <property type="project" value="TreeGrafter"/>
</dbReference>
<name>A0AAN7LTI4_TRANT</name>
<gene>
    <name evidence="8" type="ORF">SAY86_002261</name>
</gene>
<dbReference type="GO" id="GO:0005179">
    <property type="term" value="F:hormone activity"/>
    <property type="evidence" value="ECO:0007669"/>
    <property type="project" value="UniProtKB-KW"/>
</dbReference>
<feature type="chain" id="PRO_5043031339" evidence="7">
    <location>
        <begin position="31"/>
        <end position="121"/>
    </location>
</feature>
<evidence type="ECO:0000256" key="4">
    <source>
        <dbReference type="ARBA" id="ARBA00022702"/>
    </source>
</evidence>
<evidence type="ECO:0000256" key="3">
    <source>
        <dbReference type="ARBA" id="ARBA00022525"/>
    </source>
</evidence>
<keyword evidence="5 7" id="KW-0732">Signal</keyword>
<dbReference type="PANTHER" id="PTHR33136:SF6">
    <property type="entry name" value="PROTEIN RALF-LIKE 34"/>
    <property type="match status" value="1"/>
</dbReference>
<comment type="subcellular location">
    <subcellularLocation>
        <location evidence="1">Secreted</location>
    </subcellularLocation>
</comment>
<dbReference type="GO" id="GO:0009506">
    <property type="term" value="C:plasmodesma"/>
    <property type="evidence" value="ECO:0007669"/>
    <property type="project" value="TreeGrafter"/>
</dbReference>
<dbReference type="GO" id="GO:0040008">
    <property type="term" value="P:regulation of growth"/>
    <property type="evidence" value="ECO:0007669"/>
    <property type="project" value="UniProtKB-ARBA"/>
</dbReference>
<accession>A0AAN7LTI4</accession>
<evidence type="ECO:0000256" key="7">
    <source>
        <dbReference type="SAM" id="SignalP"/>
    </source>
</evidence>
<evidence type="ECO:0000313" key="8">
    <source>
        <dbReference type="EMBL" id="KAK4785572.1"/>
    </source>
</evidence>
<dbReference type="PANTHER" id="PTHR33136">
    <property type="entry name" value="RAPID ALKALINIZATION FACTOR-LIKE"/>
    <property type="match status" value="1"/>
</dbReference>
<comment type="similarity">
    <text evidence="2">Belongs to the plant rapid alkalinization factor (RALF) family.</text>
</comment>
<evidence type="ECO:0000256" key="2">
    <source>
        <dbReference type="ARBA" id="ARBA00009178"/>
    </source>
</evidence>
<keyword evidence="3" id="KW-0964">Secreted</keyword>
<dbReference type="GO" id="GO:0005576">
    <property type="term" value="C:extracellular region"/>
    <property type="evidence" value="ECO:0007669"/>
    <property type="project" value="UniProtKB-SubCell"/>
</dbReference>
<evidence type="ECO:0000313" key="9">
    <source>
        <dbReference type="Proteomes" id="UP001346149"/>
    </source>
</evidence>
<evidence type="ECO:0000256" key="5">
    <source>
        <dbReference type="ARBA" id="ARBA00022729"/>
    </source>
</evidence>
<organism evidence="8 9">
    <name type="scientific">Trapa natans</name>
    <name type="common">Water chestnut</name>
    <dbReference type="NCBI Taxonomy" id="22666"/>
    <lineage>
        <taxon>Eukaryota</taxon>
        <taxon>Viridiplantae</taxon>
        <taxon>Streptophyta</taxon>
        <taxon>Embryophyta</taxon>
        <taxon>Tracheophyta</taxon>
        <taxon>Spermatophyta</taxon>
        <taxon>Magnoliopsida</taxon>
        <taxon>eudicotyledons</taxon>
        <taxon>Gunneridae</taxon>
        <taxon>Pentapetalae</taxon>
        <taxon>rosids</taxon>
        <taxon>malvids</taxon>
        <taxon>Myrtales</taxon>
        <taxon>Lythraceae</taxon>
        <taxon>Trapa</taxon>
    </lineage>
</organism>
<keyword evidence="4" id="KW-0372">Hormone</keyword>
<reference evidence="8 9" key="1">
    <citation type="journal article" date="2023" name="Hortic Res">
        <title>Pangenome of water caltrop reveals structural variations and asymmetric subgenome divergence after allopolyploidization.</title>
        <authorList>
            <person name="Zhang X."/>
            <person name="Chen Y."/>
            <person name="Wang L."/>
            <person name="Yuan Y."/>
            <person name="Fang M."/>
            <person name="Shi L."/>
            <person name="Lu R."/>
            <person name="Comes H.P."/>
            <person name="Ma Y."/>
            <person name="Chen Y."/>
            <person name="Huang G."/>
            <person name="Zhou Y."/>
            <person name="Zheng Z."/>
            <person name="Qiu Y."/>
        </authorList>
    </citation>
    <scope>NUCLEOTIDE SEQUENCE [LARGE SCALE GENOMIC DNA]</scope>
    <source>
        <strain evidence="8">F231</strain>
    </source>
</reference>
<proteinExistence type="inferred from homology"/>
<sequence>MAISSPSSFIFRLALCLFLLSLIVCPATEAGGSDEIVGWLTTAGSGRCDGTIGECLGGVEFEFDSESNRRILAASNKLSYQVLSADYAPSCGAGNSYYNNNCRGQANPYNRPCSKQAGCRG</sequence>
<dbReference type="Proteomes" id="UP001346149">
    <property type="component" value="Unassembled WGS sequence"/>
</dbReference>
<dbReference type="AlphaFoldDB" id="A0AAN7LTI4"/>
<keyword evidence="6" id="KW-1015">Disulfide bond</keyword>